<gene>
    <name evidence="1" type="ORF">SPELUC_LOCUS1033</name>
</gene>
<organism evidence="1 2">
    <name type="scientific">Cetraspora pellucida</name>
    <dbReference type="NCBI Taxonomy" id="1433469"/>
    <lineage>
        <taxon>Eukaryota</taxon>
        <taxon>Fungi</taxon>
        <taxon>Fungi incertae sedis</taxon>
        <taxon>Mucoromycota</taxon>
        <taxon>Glomeromycotina</taxon>
        <taxon>Glomeromycetes</taxon>
        <taxon>Diversisporales</taxon>
        <taxon>Gigasporaceae</taxon>
        <taxon>Cetraspora</taxon>
    </lineage>
</organism>
<dbReference type="EMBL" id="CAJVPW010000483">
    <property type="protein sequence ID" value="CAG8455924.1"/>
    <property type="molecule type" value="Genomic_DNA"/>
</dbReference>
<reference evidence="1" key="1">
    <citation type="submission" date="2021-06" db="EMBL/GenBank/DDBJ databases">
        <authorList>
            <person name="Kallberg Y."/>
            <person name="Tangrot J."/>
            <person name="Rosling A."/>
        </authorList>
    </citation>
    <scope>NUCLEOTIDE SEQUENCE</scope>
    <source>
        <strain evidence="1">28 12/20/2015</strain>
    </source>
</reference>
<sequence length="60" mass="7507">MFFEVKSELNWIFTFPTYQQTLLHDFMNMYVRKSYGSVERKYCELNLKERYYELNLYSPT</sequence>
<evidence type="ECO:0000313" key="2">
    <source>
        <dbReference type="Proteomes" id="UP000789366"/>
    </source>
</evidence>
<proteinExistence type="predicted"/>
<accession>A0ACA9K6L6</accession>
<evidence type="ECO:0000313" key="1">
    <source>
        <dbReference type="EMBL" id="CAG8455924.1"/>
    </source>
</evidence>
<protein>
    <submittedName>
        <fullName evidence="1">15995_t:CDS:1</fullName>
    </submittedName>
</protein>
<keyword evidence="2" id="KW-1185">Reference proteome</keyword>
<dbReference type="Proteomes" id="UP000789366">
    <property type="component" value="Unassembled WGS sequence"/>
</dbReference>
<comment type="caution">
    <text evidence="1">The sequence shown here is derived from an EMBL/GenBank/DDBJ whole genome shotgun (WGS) entry which is preliminary data.</text>
</comment>
<name>A0ACA9K6L6_9GLOM</name>